<dbReference type="SUPFAM" id="SSF56112">
    <property type="entry name" value="Protein kinase-like (PK-like)"/>
    <property type="match status" value="1"/>
</dbReference>
<evidence type="ECO:0000256" key="10">
    <source>
        <dbReference type="ARBA" id="ARBA00048977"/>
    </source>
</evidence>
<keyword evidence="7" id="KW-0652">Protein synthesis inhibitor</keyword>
<dbReference type="EMBL" id="MN739859">
    <property type="protein sequence ID" value="QHT74935.1"/>
    <property type="molecule type" value="Genomic_DNA"/>
</dbReference>
<dbReference type="Gene3D" id="3.30.200.20">
    <property type="entry name" value="Phosphorylase Kinase, domain 1"/>
    <property type="match status" value="1"/>
</dbReference>
<proteinExistence type="inferred from homology"/>
<evidence type="ECO:0000256" key="9">
    <source>
        <dbReference type="ARBA" id="ARBA00048659"/>
    </source>
</evidence>
<evidence type="ECO:0000256" key="3">
    <source>
        <dbReference type="ARBA" id="ARBA00022679"/>
    </source>
</evidence>
<keyword evidence="5" id="KW-0418">Kinase</keyword>
<evidence type="ECO:0000256" key="4">
    <source>
        <dbReference type="ARBA" id="ARBA00022741"/>
    </source>
</evidence>
<dbReference type="PANTHER" id="PTHR11042">
    <property type="entry name" value="EUKARYOTIC TRANSLATION INITIATION FACTOR 2-ALPHA KINASE EIF2-ALPHA KINASE -RELATED"/>
    <property type="match status" value="1"/>
</dbReference>
<evidence type="ECO:0000256" key="7">
    <source>
        <dbReference type="ARBA" id="ARBA00023193"/>
    </source>
</evidence>
<comment type="catalytic activity">
    <reaction evidence="9">
        <text>L-threonyl-[protein] + ATP = O-phospho-L-threonyl-[protein] + ADP + H(+)</text>
        <dbReference type="Rhea" id="RHEA:46608"/>
        <dbReference type="Rhea" id="RHEA-COMP:11060"/>
        <dbReference type="Rhea" id="RHEA-COMP:11605"/>
        <dbReference type="ChEBI" id="CHEBI:15378"/>
        <dbReference type="ChEBI" id="CHEBI:30013"/>
        <dbReference type="ChEBI" id="CHEBI:30616"/>
        <dbReference type="ChEBI" id="CHEBI:61977"/>
        <dbReference type="ChEBI" id="CHEBI:456216"/>
        <dbReference type="EC" id="2.7.11.1"/>
    </reaction>
    <physiologicalReaction direction="left-to-right" evidence="9">
        <dbReference type="Rhea" id="RHEA:46609"/>
    </physiologicalReaction>
</comment>
<dbReference type="InterPro" id="IPR011009">
    <property type="entry name" value="Kinase-like_dom_sf"/>
</dbReference>
<dbReference type="InterPro" id="IPR008271">
    <property type="entry name" value="Ser/Thr_kinase_AS"/>
</dbReference>
<dbReference type="AlphaFoldDB" id="A0A6C0H458"/>
<feature type="domain" description="Protein kinase" evidence="11">
    <location>
        <begin position="22"/>
        <end position="267"/>
    </location>
</feature>
<dbReference type="PANTHER" id="PTHR11042:SF160">
    <property type="entry name" value="EUKARYOTIC TRANSLATION INITIATION FACTOR 2-ALPHA KINASE 1"/>
    <property type="match status" value="1"/>
</dbReference>
<dbReference type="Pfam" id="PF00069">
    <property type="entry name" value="Pkinase"/>
    <property type="match status" value="1"/>
</dbReference>
<comment type="catalytic activity">
    <reaction evidence="10">
        <text>L-seryl-[protein] + ATP = O-phospho-L-seryl-[protein] + ADP + H(+)</text>
        <dbReference type="Rhea" id="RHEA:17989"/>
        <dbReference type="Rhea" id="RHEA-COMP:9863"/>
        <dbReference type="Rhea" id="RHEA-COMP:11604"/>
        <dbReference type="ChEBI" id="CHEBI:15378"/>
        <dbReference type="ChEBI" id="CHEBI:29999"/>
        <dbReference type="ChEBI" id="CHEBI:30616"/>
        <dbReference type="ChEBI" id="CHEBI:83421"/>
        <dbReference type="ChEBI" id="CHEBI:456216"/>
        <dbReference type="EC" id="2.7.11.1"/>
    </reaction>
    <physiologicalReaction direction="left-to-right" evidence="10">
        <dbReference type="Rhea" id="RHEA:17990"/>
    </physiologicalReaction>
</comment>
<dbReference type="GO" id="GO:0005737">
    <property type="term" value="C:cytoplasm"/>
    <property type="evidence" value="ECO:0007669"/>
    <property type="project" value="TreeGrafter"/>
</dbReference>
<keyword evidence="6" id="KW-0067">ATP-binding</keyword>
<dbReference type="GO" id="GO:0005634">
    <property type="term" value="C:nucleus"/>
    <property type="evidence" value="ECO:0007669"/>
    <property type="project" value="TreeGrafter"/>
</dbReference>
<evidence type="ECO:0000256" key="5">
    <source>
        <dbReference type="ARBA" id="ARBA00022777"/>
    </source>
</evidence>
<keyword evidence="2" id="KW-0723">Serine/threonine-protein kinase</keyword>
<reference evidence="12" key="1">
    <citation type="journal article" date="2020" name="Nature">
        <title>Giant virus diversity and host interactions through global metagenomics.</title>
        <authorList>
            <person name="Schulz F."/>
            <person name="Roux S."/>
            <person name="Paez-Espino D."/>
            <person name="Jungbluth S."/>
            <person name="Walsh D.A."/>
            <person name="Denef V.J."/>
            <person name="McMahon K.D."/>
            <person name="Konstantinidis K.T."/>
            <person name="Eloe-Fadrosh E.A."/>
            <person name="Kyrpides N.C."/>
            <person name="Woyke T."/>
        </authorList>
    </citation>
    <scope>NUCLEOTIDE SEQUENCE</scope>
    <source>
        <strain evidence="12">GVMAG-M-3300023179-62</strain>
    </source>
</reference>
<evidence type="ECO:0000259" key="11">
    <source>
        <dbReference type="PROSITE" id="PS50011"/>
    </source>
</evidence>
<keyword evidence="4" id="KW-0547">Nucleotide-binding</keyword>
<accession>A0A6C0H458</accession>
<dbReference type="InterPro" id="IPR050339">
    <property type="entry name" value="CC_SR_Kinase"/>
</dbReference>
<dbReference type="PROSITE" id="PS00108">
    <property type="entry name" value="PROTEIN_KINASE_ST"/>
    <property type="match status" value="1"/>
</dbReference>
<sequence>MIQLFKNDSKLVVNNLNQSSLIKTLSYIGGGSHGKVYKIYNMLDDQIYSLKKIDLLDEISDISSDDQLSSLKDNTSLLLREIRVLAKLEHPNILRYNTSWIEFNKINRPILCIQTKFYDHTLTDVMFNDNLDKENIWKDIVNAIKYLHSKGIMHRDLKPDNIFTDMQHAYVGDFGLAKYYENSDSRTMSDLYMGSELYLAPEAKSDTPVYTFESDIYSLGVIYLQLFGHCKSLTEFISIFKIGIDSFKVPDNVKLMLSSEPSKRPTL</sequence>
<name>A0A6C0H458_9ZZZZ</name>
<dbReference type="EC" id="2.7.11.1" evidence="1"/>
<protein>
    <recommendedName>
        <fullName evidence="1">non-specific serine/threonine protein kinase</fullName>
        <ecNumber evidence="1">2.7.11.1</ecNumber>
    </recommendedName>
</protein>
<evidence type="ECO:0000256" key="8">
    <source>
        <dbReference type="ARBA" id="ARBA00037982"/>
    </source>
</evidence>
<evidence type="ECO:0000256" key="1">
    <source>
        <dbReference type="ARBA" id="ARBA00012513"/>
    </source>
</evidence>
<comment type="similarity">
    <text evidence="8">Belongs to the protein kinase superfamily. Ser/Thr protein kinase family. GCN2 subfamily.</text>
</comment>
<dbReference type="SMART" id="SM00220">
    <property type="entry name" value="S_TKc"/>
    <property type="match status" value="1"/>
</dbReference>
<keyword evidence="3" id="KW-0808">Transferase</keyword>
<dbReference type="InterPro" id="IPR000719">
    <property type="entry name" value="Prot_kinase_dom"/>
</dbReference>
<dbReference type="Gene3D" id="1.10.510.10">
    <property type="entry name" value="Transferase(Phosphotransferase) domain 1"/>
    <property type="match status" value="1"/>
</dbReference>
<dbReference type="PROSITE" id="PS50011">
    <property type="entry name" value="PROTEIN_KINASE_DOM"/>
    <property type="match status" value="1"/>
</dbReference>
<evidence type="ECO:0000256" key="2">
    <source>
        <dbReference type="ARBA" id="ARBA00022527"/>
    </source>
</evidence>
<dbReference type="GO" id="GO:0005524">
    <property type="term" value="F:ATP binding"/>
    <property type="evidence" value="ECO:0007669"/>
    <property type="project" value="UniProtKB-KW"/>
</dbReference>
<organism evidence="12">
    <name type="scientific">viral metagenome</name>
    <dbReference type="NCBI Taxonomy" id="1070528"/>
    <lineage>
        <taxon>unclassified sequences</taxon>
        <taxon>metagenomes</taxon>
        <taxon>organismal metagenomes</taxon>
    </lineage>
</organism>
<evidence type="ECO:0000256" key="6">
    <source>
        <dbReference type="ARBA" id="ARBA00022840"/>
    </source>
</evidence>
<dbReference type="GO" id="GO:0004694">
    <property type="term" value="F:eukaryotic translation initiation factor 2alpha kinase activity"/>
    <property type="evidence" value="ECO:0007669"/>
    <property type="project" value="TreeGrafter"/>
</dbReference>
<dbReference type="GO" id="GO:0017148">
    <property type="term" value="P:negative regulation of translation"/>
    <property type="evidence" value="ECO:0007669"/>
    <property type="project" value="UniProtKB-KW"/>
</dbReference>
<evidence type="ECO:0000313" key="12">
    <source>
        <dbReference type="EMBL" id="QHT74935.1"/>
    </source>
</evidence>